<dbReference type="Gene3D" id="3.30.70.1820">
    <property type="entry name" value="L1 transposable element, RRM domain"/>
    <property type="match status" value="1"/>
</dbReference>
<feature type="coiled-coil region" evidence="1">
    <location>
        <begin position="128"/>
        <end position="176"/>
    </location>
</feature>
<evidence type="ECO:0000256" key="1">
    <source>
        <dbReference type="SAM" id="Coils"/>
    </source>
</evidence>
<dbReference type="AlphaFoldDB" id="A0A3B4ZN95"/>
<dbReference type="GeneTree" id="ENSGT00940000171721"/>
<dbReference type="InterPro" id="IPR004244">
    <property type="entry name" value="Transposase_22"/>
</dbReference>
<sequence length="331" mass="38360">MPFYSVCKLLVSTVIVKLIFKHKFFLYLEDRSSGTLCSSVKYESFFISVGVTWFAGRLSCKIRAATDNYFNHQNFIWSKTSENSEKCPSQFLKSLKAGIFSAVVLSDQTCPELIIRLLNPGIKIELRVEDNTKRIAETENRISDGEDRTTTLEKKLAELEQKFKILTDRAEDNENRSRRDNIRILGLREGTEGNQPVDFFATWLPDVLGLETKRGTMKIDRAHRALGPRKENYNRPIIIKLHNFSDKQRILAAVRKKGEISYQGDKIYIRQDLSTQVREARRQFNGVCERLIQRGLRFQMRYPASLCFTFNGEERCFKSPREAEEFLSKNG</sequence>
<dbReference type="InterPro" id="IPR042566">
    <property type="entry name" value="L1_C"/>
</dbReference>
<reference evidence="2" key="1">
    <citation type="submission" date="2023-09" db="UniProtKB">
        <authorList>
            <consortium name="Ensembl"/>
        </authorList>
    </citation>
    <scope>IDENTIFICATION</scope>
</reference>
<dbReference type="Ensembl" id="ENSSPAT00000003243.1">
    <property type="protein sequence ID" value="ENSSPAP00000003187.1"/>
    <property type="gene ID" value="ENSSPAG00000002449.1"/>
</dbReference>
<protein>
    <recommendedName>
        <fullName evidence="3">L1 transposable element RRM domain-containing protein</fullName>
    </recommendedName>
</protein>
<accession>A0A3B4ZN95</accession>
<keyword evidence="1" id="KW-0175">Coiled coil</keyword>
<proteinExistence type="predicted"/>
<dbReference type="Gene3D" id="3.30.250.20">
    <property type="entry name" value="L1 transposable element, C-terminal domain"/>
    <property type="match status" value="1"/>
</dbReference>
<name>A0A3B4ZN95_9TELE</name>
<dbReference type="FunFam" id="3.30.70.1820:FF:000004">
    <property type="entry name" value="Uncharacterized protein"/>
    <property type="match status" value="1"/>
</dbReference>
<organism evidence="2">
    <name type="scientific">Stegastes partitus</name>
    <name type="common">bicolor damselfish</name>
    <dbReference type="NCBI Taxonomy" id="144197"/>
    <lineage>
        <taxon>Eukaryota</taxon>
        <taxon>Metazoa</taxon>
        <taxon>Chordata</taxon>
        <taxon>Craniata</taxon>
        <taxon>Vertebrata</taxon>
        <taxon>Euteleostomi</taxon>
        <taxon>Actinopterygii</taxon>
        <taxon>Neopterygii</taxon>
        <taxon>Teleostei</taxon>
        <taxon>Neoteleostei</taxon>
        <taxon>Acanthomorphata</taxon>
        <taxon>Ovalentaria</taxon>
        <taxon>Pomacentridae</taxon>
        <taxon>Stegastes</taxon>
    </lineage>
</organism>
<evidence type="ECO:0008006" key="3">
    <source>
        <dbReference type="Google" id="ProtNLM"/>
    </source>
</evidence>
<dbReference type="PANTHER" id="PTHR11505">
    <property type="entry name" value="L1 TRANSPOSABLE ELEMENT-RELATED"/>
    <property type="match status" value="1"/>
</dbReference>
<evidence type="ECO:0000313" key="2">
    <source>
        <dbReference type="Ensembl" id="ENSSPAP00000003187.1"/>
    </source>
</evidence>